<dbReference type="Pfam" id="PF00507">
    <property type="entry name" value="Oxidored_q4"/>
    <property type="match status" value="1"/>
</dbReference>
<dbReference type="InterPro" id="IPR000440">
    <property type="entry name" value="NADH_UbQ/plastoQ_OxRdtase_su3"/>
</dbReference>
<evidence type="ECO:0000256" key="3">
    <source>
        <dbReference type="ARBA" id="ARBA00021007"/>
    </source>
</evidence>
<gene>
    <name evidence="10" type="primary">nad3</name>
</gene>
<keyword evidence="5 9" id="KW-0812">Transmembrane</keyword>
<dbReference type="GO" id="GO:0031966">
    <property type="term" value="C:mitochondrial membrane"/>
    <property type="evidence" value="ECO:0007669"/>
    <property type="project" value="UniProtKB-SubCell"/>
</dbReference>
<accession>A0A3Q8U9S7</accession>
<proteinExistence type="inferred from homology"/>
<dbReference type="GO" id="GO:0008137">
    <property type="term" value="F:NADH dehydrogenase (ubiquinone) activity"/>
    <property type="evidence" value="ECO:0007669"/>
    <property type="project" value="UniProtKB-UniRule"/>
</dbReference>
<keyword evidence="9 10" id="KW-0496">Mitochondrion</keyword>
<keyword evidence="9" id="KW-0679">Respiratory chain</keyword>
<evidence type="ECO:0000256" key="6">
    <source>
        <dbReference type="ARBA" id="ARBA00022989"/>
    </source>
</evidence>
<comment type="function">
    <text evidence="9">Core subunit of the mitochondrial membrane respiratory chain NADH dehydrogenase (Complex I) which catalyzes electron transfer from NADH through the respiratory chain, using ubiquinone as an electron acceptor. Essential for the catalytic activity of complex I.</text>
</comment>
<keyword evidence="9" id="KW-0520">NAD</keyword>
<feature type="transmembrane region" description="Helical" evidence="9">
    <location>
        <begin position="86"/>
        <end position="106"/>
    </location>
</feature>
<evidence type="ECO:0000256" key="5">
    <source>
        <dbReference type="ARBA" id="ARBA00022692"/>
    </source>
</evidence>
<evidence type="ECO:0000256" key="7">
    <source>
        <dbReference type="ARBA" id="ARBA00023136"/>
    </source>
</evidence>
<dbReference type="PANTHER" id="PTHR11058">
    <property type="entry name" value="NADH-UBIQUINONE OXIDOREDUCTASE CHAIN 3"/>
    <property type="match status" value="1"/>
</dbReference>
<comment type="catalytic activity">
    <reaction evidence="8 9">
        <text>a ubiquinone + NADH + 5 H(+)(in) = a ubiquinol + NAD(+) + 4 H(+)(out)</text>
        <dbReference type="Rhea" id="RHEA:29091"/>
        <dbReference type="Rhea" id="RHEA-COMP:9565"/>
        <dbReference type="Rhea" id="RHEA-COMP:9566"/>
        <dbReference type="ChEBI" id="CHEBI:15378"/>
        <dbReference type="ChEBI" id="CHEBI:16389"/>
        <dbReference type="ChEBI" id="CHEBI:17976"/>
        <dbReference type="ChEBI" id="CHEBI:57540"/>
        <dbReference type="ChEBI" id="CHEBI:57945"/>
        <dbReference type="EC" id="7.1.1.2"/>
    </reaction>
</comment>
<keyword evidence="4 9" id="KW-0813">Transport</keyword>
<evidence type="ECO:0000256" key="9">
    <source>
        <dbReference type="RuleBase" id="RU003640"/>
    </source>
</evidence>
<evidence type="ECO:0000256" key="2">
    <source>
        <dbReference type="ARBA" id="ARBA00008472"/>
    </source>
</evidence>
<keyword evidence="9" id="KW-0249">Electron transport</keyword>
<evidence type="ECO:0000256" key="4">
    <source>
        <dbReference type="ARBA" id="ARBA00022448"/>
    </source>
</evidence>
<dbReference type="EMBL" id="MG923495">
    <property type="protein sequence ID" value="AZL93237.1"/>
    <property type="molecule type" value="Genomic_DNA"/>
</dbReference>
<dbReference type="Gene3D" id="1.20.58.1610">
    <property type="entry name" value="NADH:ubiquinone/plastoquinone oxidoreductase, chain 3"/>
    <property type="match status" value="1"/>
</dbReference>
<dbReference type="GO" id="GO:0030964">
    <property type="term" value="C:NADH dehydrogenase complex"/>
    <property type="evidence" value="ECO:0007669"/>
    <property type="project" value="TreeGrafter"/>
</dbReference>
<name>A0A3Q8U9S7_9HYME</name>
<organism evidence="10">
    <name type="scientific">Exallonyx sp. ZJUH_2016014</name>
    <dbReference type="NCBI Taxonomy" id="2491158"/>
    <lineage>
        <taxon>Eukaryota</taxon>
        <taxon>Metazoa</taxon>
        <taxon>Ecdysozoa</taxon>
        <taxon>Arthropoda</taxon>
        <taxon>Hexapoda</taxon>
        <taxon>Insecta</taxon>
        <taxon>Pterygota</taxon>
        <taxon>Neoptera</taxon>
        <taxon>Endopterygota</taxon>
        <taxon>Hymenoptera</taxon>
        <taxon>Apocrita</taxon>
        <taxon>Proctotrupomorpha</taxon>
        <taxon>Proctotrupoidea</taxon>
        <taxon>Proctotrupidae</taxon>
        <taxon>Exallonyx</taxon>
    </lineage>
</organism>
<protein>
    <recommendedName>
        <fullName evidence="3 9">NADH-ubiquinone oxidoreductase chain 3</fullName>
        <ecNumber evidence="9">7.1.1.2</ecNumber>
    </recommendedName>
</protein>
<keyword evidence="6 9" id="KW-1133">Transmembrane helix</keyword>
<keyword evidence="9" id="KW-1278">Translocase</keyword>
<comment type="subcellular location">
    <subcellularLocation>
        <location evidence="1">Membrane</location>
    </subcellularLocation>
    <subcellularLocation>
        <location evidence="9">Mitochondrion membrane</location>
        <topology evidence="9">Multi-pass membrane protein</topology>
    </subcellularLocation>
</comment>
<sequence>MLMITNLICMIFMISMMMFMIYSFLSKTKLKNREKITPFECGFDPISQSRLPFSLHFFIICVMFLIFDIEIAIMIPMIKSISLKNFYIWMITSYLFIFILIFGLYMEWKEGALKWLK</sequence>
<evidence type="ECO:0000256" key="1">
    <source>
        <dbReference type="ARBA" id="ARBA00004370"/>
    </source>
</evidence>
<evidence type="ECO:0000256" key="8">
    <source>
        <dbReference type="ARBA" id="ARBA00049551"/>
    </source>
</evidence>
<feature type="transmembrane region" description="Helical" evidence="9">
    <location>
        <begin position="53"/>
        <end position="74"/>
    </location>
</feature>
<dbReference type="EC" id="7.1.1.2" evidence="9"/>
<geneLocation type="mitochondrion" evidence="10"/>
<keyword evidence="9" id="KW-0830">Ubiquinone</keyword>
<comment type="similarity">
    <text evidence="2 9">Belongs to the complex I subunit 3 family.</text>
</comment>
<dbReference type="PANTHER" id="PTHR11058:SF9">
    <property type="entry name" value="NADH-UBIQUINONE OXIDOREDUCTASE CHAIN 3"/>
    <property type="match status" value="1"/>
</dbReference>
<dbReference type="InterPro" id="IPR038430">
    <property type="entry name" value="NDAH_ubi_oxred_su3_sf"/>
</dbReference>
<dbReference type="AlphaFoldDB" id="A0A3Q8U9S7"/>
<feature type="transmembrane region" description="Helical" evidence="9">
    <location>
        <begin position="7"/>
        <end position="25"/>
    </location>
</feature>
<keyword evidence="7 9" id="KW-0472">Membrane</keyword>
<reference evidence="10" key="1">
    <citation type="journal article" date="2018" name="Mol. Phylogenet. Evol.">
        <title>Mitochondrial phylogenomics of the Hymenoptera.</title>
        <authorList>
            <person name="Tang P."/>
            <person name="Zhu J.C."/>
            <person name="Zheng B.Y."/>
            <person name="Wei S.J."/>
            <person name="Sharkey M."/>
            <person name="Chen X.X."/>
            <person name="Vogler A.P."/>
        </authorList>
    </citation>
    <scope>NUCLEOTIDE SEQUENCE</scope>
</reference>
<evidence type="ECO:0000313" key="10">
    <source>
        <dbReference type="EMBL" id="AZL93237.1"/>
    </source>
</evidence>